<name>A0AAW7Y2U7_9GAMM</name>
<keyword evidence="1" id="KW-0472">Membrane</keyword>
<dbReference type="InterPro" id="IPR050879">
    <property type="entry name" value="Acyltransferase_3"/>
</dbReference>
<accession>A0AAW7Y2U7</accession>
<dbReference type="AlphaFoldDB" id="A0AAW7Y2U7"/>
<reference evidence="3" key="1">
    <citation type="submission" date="2023-07" db="EMBL/GenBank/DDBJ databases">
        <title>Genome content predicts the carbon catabolic preferences of heterotrophic bacteria.</title>
        <authorList>
            <person name="Gralka M."/>
        </authorList>
    </citation>
    <scope>NUCLEOTIDE SEQUENCE</scope>
    <source>
        <strain evidence="3">G2M05</strain>
    </source>
</reference>
<dbReference type="EC" id="2.3.-.-" evidence="3"/>
<feature type="transmembrane region" description="Helical" evidence="1">
    <location>
        <begin position="216"/>
        <end position="237"/>
    </location>
</feature>
<feature type="transmembrane region" description="Helical" evidence="1">
    <location>
        <begin position="310"/>
        <end position="329"/>
    </location>
</feature>
<keyword evidence="3" id="KW-0012">Acyltransferase</keyword>
<dbReference type="EMBL" id="JAUOPU010000002">
    <property type="protein sequence ID" value="MDO6541618.1"/>
    <property type="molecule type" value="Genomic_DNA"/>
</dbReference>
<protein>
    <submittedName>
        <fullName evidence="3">Acyltransferase</fullName>
        <ecNumber evidence="3">2.3.-.-</ecNumber>
    </submittedName>
</protein>
<evidence type="ECO:0000313" key="4">
    <source>
        <dbReference type="Proteomes" id="UP001170624"/>
    </source>
</evidence>
<dbReference type="RefSeq" id="WP_303498385.1">
    <property type="nucleotide sequence ID" value="NZ_JAUOPU010000002.1"/>
</dbReference>
<evidence type="ECO:0000313" key="3">
    <source>
        <dbReference type="EMBL" id="MDO6541618.1"/>
    </source>
</evidence>
<feature type="domain" description="Acyltransferase 3" evidence="2">
    <location>
        <begin position="11"/>
        <end position="356"/>
    </location>
</feature>
<feature type="transmembrane region" description="Helical" evidence="1">
    <location>
        <begin position="349"/>
        <end position="371"/>
    </location>
</feature>
<feature type="transmembrane region" description="Helical" evidence="1">
    <location>
        <begin position="249"/>
        <end position="266"/>
    </location>
</feature>
<evidence type="ECO:0000256" key="1">
    <source>
        <dbReference type="SAM" id="Phobius"/>
    </source>
</evidence>
<gene>
    <name evidence="3" type="ORF">Q4568_03695</name>
</gene>
<feature type="transmembrane region" description="Helical" evidence="1">
    <location>
        <begin position="46"/>
        <end position="65"/>
    </location>
</feature>
<feature type="transmembrane region" description="Helical" evidence="1">
    <location>
        <begin position="272"/>
        <end position="289"/>
    </location>
</feature>
<feature type="transmembrane region" description="Helical" evidence="1">
    <location>
        <begin position="7"/>
        <end position="26"/>
    </location>
</feature>
<keyword evidence="1" id="KW-1133">Transmembrane helix</keyword>
<sequence length="405" mass="46300">MQGHLPLLTSIRGFAAFFVALFHTRLVLFPQWKENIANTSQLLENGYLWVDIFFILSGFVMMHVYRNSFQQGCTMAKWRHFMWLRFSRIYPLFLMTLLFLLGWESIKHVYGIGFYGGELLNSWGLAGIPAFQGPFNTSDTLFANLFLLQSLTSQALSWNFPGWSLSVEWLCYMMFPIILALLSFNAKRSSWLPILVFFLLYGLISTTGTIDLTSGIPAFLRGLCGFSLGAWMCLIRIPHNIKRFISNDWVLFALVISLVLLLHHKLGTGQILSVYLLFALLVFCGANHTQNTSLFMRLFDNKLTQYLGDISYSVYLWHSVLLLIGVEIINQLAPEFTLWWYQQSSFGAFALALALYTVVLLTISTASYHLLEKPALRQLRSLQITKLATRIKKTSKTNSNNLTTK</sequence>
<dbReference type="InterPro" id="IPR002656">
    <property type="entry name" value="Acyl_transf_3_dom"/>
</dbReference>
<organism evidence="3 4">
    <name type="scientific">Photobacterium sanguinicancri</name>
    <dbReference type="NCBI Taxonomy" id="875932"/>
    <lineage>
        <taxon>Bacteria</taxon>
        <taxon>Pseudomonadati</taxon>
        <taxon>Pseudomonadota</taxon>
        <taxon>Gammaproteobacteria</taxon>
        <taxon>Vibrionales</taxon>
        <taxon>Vibrionaceae</taxon>
        <taxon>Photobacterium</taxon>
    </lineage>
</organism>
<dbReference type="PANTHER" id="PTHR23028">
    <property type="entry name" value="ACETYLTRANSFERASE"/>
    <property type="match status" value="1"/>
</dbReference>
<comment type="caution">
    <text evidence="3">The sequence shown here is derived from an EMBL/GenBank/DDBJ whole genome shotgun (WGS) entry which is preliminary data.</text>
</comment>
<keyword evidence="3" id="KW-0808">Transferase</keyword>
<dbReference type="Proteomes" id="UP001170624">
    <property type="component" value="Unassembled WGS sequence"/>
</dbReference>
<feature type="transmembrane region" description="Helical" evidence="1">
    <location>
        <begin position="86"/>
        <end position="103"/>
    </location>
</feature>
<dbReference type="Pfam" id="PF01757">
    <property type="entry name" value="Acyl_transf_3"/>
    <property type="match status" value="1"/>
</dbReference>
<dbReference type="GO" id="GO:0016747">
    <property type="term" value="F:acyltransferase activity, transferring groups other than amino-acyl groups"/>
    <property type="evidence" value="ECO:0007669"/>
    <property type="project" value="InterPro"/>
</dbReference>
<evidence type="ECO:0000259" key="2">
    <source>
        <dbReference type="Pfam" id="PF01757"/>
    </source>
</evidence>
<proteinExistence type="predicted"/>
<keyword evidence="1" id="KW-0812">Transmembrane</keyword>
<feature type="transmembrane region" description="Helical" evidence="1">
    <location>
        <begin position="166"/>
        <end position="184"/>
    </location>
</feature>
<feature type="transmembrane region" description="Helical" evidence="1">
    <location>
        <begin position="191"/>
        <end position="210"/>
    </location>
</feature>